<gene>
    <name evidence="8" type="ORF">BCF55_0699</name>
</gene>
<keyword evidence="3 6" id="KW-0812">Transmembrane</keyword>
<proteinExistence type="predicted"/>
<dbReference type="AlphaFoldDB" id="A0A497XNA5"/>
<dbReference type="GO" id="GO:0004713">
    <property type="term" value="F:protein tyrosine kinase activity"/>
    <property type="evidence" value="ECO:0007669"/>
    <property type="project" value="TreeGrafter"/>
</dbReference>
<feature type="transmembrane region" description="Helical" evidence="6">
    <location>
        <begin position="29"/>
        <end position="47"/>
    </location>
</feature>
<name>A0A497XNA5_9AQUI</name>
<reference evidence="8 9" key="1">
    <citation type="submission" date="2018-10" db="EMBL/GenBank/DDBJ databases">
        <title>Genomic Encyclopedia of Archaeal and Bacterial Type Strains, Phase II (KMG-II): from individual species to whole genera.</title>
        <authorList>
            <person name="Goeker M."/>
        </authorList>
    </citation>
    <scope>NUCLEOTIDE SEQUENCE [LARGE SCALE GENOMIC DNA]</scope>
    <source>
        <strain evidence="8 9">DSM 16510</strain>
    </source>
</reference>
<keyword evidence="2" id="KW-1003">Cell membrane</keyword>
<keyword evidence="4 6" id="KW-1133">Transmembrane helix</keyword>
<feature type="transmembrane region" description="Helical" evidence="6">
    <location>
        <begin position="227"/>
        <end position="251"/>
    </location>
</feature>
<evidence type="ECO:0000256" key="4">
    <source>
        <dbReference type="ARBA" id="ARBA00022989"/>
    </source>
</evidence>
<dbReference type="PANTHER" id="PTHR32309">
    <property type="entry name" value="TYROSINE-PROTEIN KINASE"/>
    <property type="match status" value="1"/>
</dbReference>
<evidence type="ECO:0000256" key="2">
    <source>
        <dbReference type="ARBA" id="ARBA00022475"/>
    </source>
</evidence>
<evidence type="ECO:0000256" key="1">
    <source>
        <dbReference type="ARBA" id="ARBA00004651"/>
    </source>
</evidence>
<feature type="domain" description="Polysaccharide chain length determinant N-terminal" evidence="7">
    <location>
        <begin position="12"/>
        <end position="60"/>
    </location>
</feature>
<keyword evidence="9" id="KW-1185">Reference proteome</keyword>
<dbReference type="EMBL" id="RCCJ01000001">
    <property type="protein sequence ID" value="RLJ70427.1"/>
    <property type="molecule type" value="Genomic_DNA"/>
</dbReference>
<dbReference type="InterPro" id="IPR050445">
    <property type="entry name" value="Bact_polysacc_biosynth/exp"/>
</dbReference>
<dbReference type="GO" id="GO:0005886">
    <property type="term" value="C:plasma membrane"/>
    <property type="evidence" value="ECO:0007669"/>
    <property type="project" value="UniProtKB-SubCell"/>
</dbReference>
<evidence type="ECO:0000256" key="5">
    <source>
        <dbReference type="ARBA" id="ARBA00023136"/>
    </source>
</evidence>
<evidence type="ECO:0000256" key="3">
    <source>
        <dbReference type="ARBA" id="ARBA00022692"/>
    </source>
</evidence>
<evidence type="ECO:0000313" key="8">
    <source>
        <dbReference type="EMBL" id="RLJ70427.1"/>
    </source>
</evidence>
<dbReference type="Pfam" id="PF02706">
    <property type="entry name" value="Wzz"/>
    <property type="match status" value="1"/>
</dbReference>
<comment type="caution">
    <text evidence="8">The sequence shown here is derived from an EMBL/GenBank/DDBJ whole genome shotgun (WGS) entry which is preliminary data.</text>
</comment>
<evidence type="ECO:0000259" key="7">
    <source>
        <dbReference type="Pfam" id="PF02706"/>
    </source>
</evidence>
<evidence type="ECO:0000256" key="6">
    <source>
        <dbReference type="SAM" id="Phobius"/>
    </source>
</evidence>
<dbReference type="RefSeq" id="WP_121010029.1">
    <property type="nucleotide sequence ID" value="NZ_RCCJ01000001.1"/>
</dbReference>
<sequence>MEKQRGEIYYEEEIDLYELWLRLKKRWKVVAGTVLLFLVASLVYLFVAKPVYESSAVIKIGYDPVFLINPEEPKFLPILTPQEFSHLISSINLDVKGLKNIEAQPETKSPSTVIINISAYDPEVIEPAFRKLMARIENNPMVKDKIYSVKSILQTRKKKLLEALQELYTYKKELNQKDIDKLAEVSTRIAMLEREFDDIRILLSNIRAFEVISEPRTPTQPSKPKKLLILAVSFVSSLFLGIFLALFLEWLEEARKRYRERSIES</sequence>
<dbReference type="Proteomes" id="UP000267841">
    <property type="component" value="Unassembled WGS sequence"/>
</dbReference>
<keyword evidence="5 6" id="KW-0472">Membrane</keyword>
<dbReference type="InterPro" id="IPR003856">
    <property type="entry name" value="LPS_length_determ_N"/>
</dbReference>
<organism evidence="8 9">
    <name type="scientific">Hydrogenivirga caldilitoris</name>
    <dbReference type="NCBI Taxonomy" id="246264"/>
    <lineage>
        <taxon>Bacteria</taxon>
        <taxon>Pseudomonadati</taxon>
        <taxon>Aquificota</taxon>
        <taxon>Aquificia</taxon>
        <taxon>Aquificales</taxon>
        <taxon>Aquificaceae</taxon>
        <taxon>Hydrogenivirga</taxon>
    </lineage>
</organism>
<comment type="subcellular location">
    <subcellularLocation>
        <location evidence="1">Cell membrane</location>
        <topology evidence="1">Multi-pass membrane protein</topology>
    </subcellularLocation>
</comment>
<protein>
    <submittedName>
        <fullName evidence="8">Subunit length determinant protein</fullName>
    </submittedName>
</protein>
<accession>A0A497XNA5</accession>
<evidence type="ECO:0000313" key="9">
    <source>
        <dbReference type="Proteomes" id="UP000267841"/>
    </source>
</evidence>
<dbReference type="OrthoDB" id="13093at2"/>
<dbReference type="PANTHER" id="PTHR32309:SF13">
    <property type="entry name" value="FERRIC ENTEROBACTIN TRANSPORT PROTEIN FEPE"/>
    <property type="match status" value="1"/>
</dbReference>